<keyword evidence="4 10" id="KW-0547">Nucleotide-binding</keyword>
<evidence type="ECO:0000256" key="7">
    <source>
        <dbReference type="ARBA" id="ARBA00023080"/>
    </source>
</evidence>
<dbReference type="GO" id="GO:0005829">
    <property type="term" value="C:cytosol"/>
    <property type="evidence" value="ECO:0007669"/>
    <property type="project" value="TreeGrafter"/>
</dbReference>
<dbReference type="GO" id="GO:0017111">
    <property type="term" value="F:ribonucleoside triphosphate phosphatase activity"/>
    <property type="evidence" value="ECO:0007669"/>
    <property type="project" value="InterPro"/>
</dbReference>
<evidence type="ECO:0000313" key="13">
    <source>
        <dbReference type="EMBL" id="SPP26546.1"/>
    </source>
</evidence>
<evidence type="ECO:0000313" key="15">
    <source>
        <dbReference type="Proteomes" id="UP000270190"/>
    </source>
</evidence>
<feature type="binding site" evidence="10">
    <location>
        <position position="70"/>
    </location>
    <ligand>
        <name>Mg(2+)</name>
        <dbReference type="ChEBI" id="CHEBI:18420"/>
    </ligand>
</feature>
<dbReference type="Gene3D" id="3.90.950.10">
    <property type="match status" value="1"/>
</dbReference>
<evidence type="ECO:0000256" key="8">
    <source>
        <dbReference type="ARBA" id="ARBA00051875"/>
    </source>
</evidence>
<dbReference type="NCBIfam" id="TIGR00042">
    <property type="entry name" value="RdgB/HAM1 family non-canonical purine NTP pyrophosphatase"/>
    <property type="match status" value="1"/>
</dbReference>
<dbReference type="PANTHER" id="PTHR11067:SF9">
    <property type="entry name" value="INOSINE TRIPHOSPHATE PYROPHOSPHATASE"/>
    <property type="match status" value="1"/>
</dbReference>
<dbReference type="RefSeq" id="WP_029092230.1">
    <property type="nucleotide sequence ID" value="NZ_CBCPHX010000003.1"/>
</dbReference>
<evidence type="ECO:0000256" key="6">
    <source>
        <dbReference type="ARBA" id="ARBA00022842"/>
    </source>
</evidence>
<dbReference type="GO" id="GO:0009146">
    <property type="term" value="P:purine nucleoside triphosphate catabolic process"/>
    <property type="evidence" value="ECO:0007669"/>
    <property type="project" value="UniProtKB-UniRule"/>
</dbReference>
<evidence type="ECO:0000256" key="11">
    <source>
        <dbReference type="RuleBase" id="RU003781"/>
    </source>
</evidence>
<keyword evidence="6 10" id="KW-0460">Magnesium</keyword>
<evidence type="ECO:0000256" key="5">
    <source>
        <dbReference type="ARBA" id="ARBA00022801"/>
    </source>
</evidence>
<dbReference type="GO" id="GO:0036222">
    <property type="term" value="F:XTP diphosphatase activity"/>
    <property type="evidence" value="ECO:0007669"/>
    <property type="project" value="UniProtKB-UniRule"/>
</dbReference>
<dbReference type="SUPFAM" id="SSF52972">
    <property type="entry name" value="ITPase-like"/>
    <property type="match status" value="1"/>
</dbReference>
<feature type="binding site" evidence="10">
    <location>
        <position position="41"/>
    </location>
    <ligand>
        <name>Mg(2+)</name>
        <dbReference type="ChEBI" id="CHEBI:18420"/>
    </ligand>
</feature>
<name>A0A1D2L735_BROTH</name>
<sequence>MKKLLIATHNEGKALEFKALFEDYGVVIETLNDYPELPEIEETGTTFRENAALKAEAIAKLTNQAVISDDSGLSVVALNGAPGVYSARYAGEPANDANNNEKLVKALEKFSREERAARFDCTIAVAVPNEETRFYEGSIEGEILLEPRGSAGFGYDPYFLVPQLSKTTAELTMSEKNIISHRGKAIQKMAKDLPQLLLSLSK</sequence>
<dbReference type="GeneID" id="66538224"/>
<dbReference type="STRING" id="2756.BFR44_02005"/>
<comment type="subunit">
    <text evidence="2 10">Homodimer.</text>
</comment>
<evidence type="ECO:0000256" key="9">
    <source>
        <dbReference type="ARBA" id="ARBA00052017"/>
    </source>
</evidence>
<dbReference type="InterPro" id="IPR020922">
    <property type="entry name" value="dITP/XTP_pyrophosphatase"/>
</dbReference>
<dbReference type="GO" id="GO:0000166">
    <property type="term" value="F:nucleotide binding"/>
    <property type="evidence" value="ECO:0007669"/>
    <property type="project" value="UniProtKB-KW"/>
</dbReference>
<evidence type="ECO:0000313" key="14">
    <source>
        <dbReference type="Proteomes" id="UP000243591"/>
    </source>
</evidence>
<evidence type="ECO:0000256" key="1">
    <source>
        <dbReference type="ARBA" id="ARBA00008023"/>
    </source>
</evidence>
<dbReference type="Pfam" id="PF01725">
    <property type="entry name" value="Ham1p_like"/>
    <property type="match status" value="1"/>
</dbReference>
<protein>
    <recommendedName>
        <fullName evidence="10">dITP/XTP pyrophosphatase</fullName>
        <ecNumber evidence="10">3.6.1.66</ecNumber>
    </recommendedName>
    <alternativeName>
        <fullName evidence="10">Non-canonical purine NTP pyrophosphatase</fullName>
    </alternativeName>
    <alternativeName>
        <fullName evidence="10">Non-standard purine NTP pyrophosphatase</fullName>
    </alternativeName>
    <alternativeName>
        <fullName evidence="10">Nucleoside-triphosphate diphosphatase</fullName>
    </alternativeName>
    <alternativeName>
        <fullName evidence="10">Nucleoside-triphosphate pyrophosphatase</fullName>
        <shortName evidence="10">NTPase</shortName>
    </alternativeName>
</protein>
<dbReference type="GO" id="GO:0009117">
    <property type="term" value="P:nucleotide metabolic process"/>
    <property type="evidence" value="ECO:0007669"/>
    <property type="project" value="UniProtKB-KW"/>
</dbReference>
<feature type="active site" description="Proton acceptor" evidence="10">
    <location>
        <position position="70"/>
    </location>
</feature>
<feature type="binding site" evidence="10">
    <location>
        <position position="176"/>
    </location>
    <ligand>
        <name>substrate</name>
    </ligand>
</feature>
<feature type="binding site" evidence="10">
    <location>
        <begin position="8"/>
        <end position="13"/>
    </location>
    <ligand>
        <name>substrate</name>
    </ligand>
</feature>
<evidence type="ECO:0000313" key="12">
    <source>
        <dbReference type="EMBL" id="ATF25175.1"/>
    </source>
</evidence>
<dbReference type="InterPro" id="IPR029001">
    <property type="entry name" value="ITPase-like_fam"/>
</dbReference>
<organism evidence="12 14">
    <name type="scientific">Brochothrix thermosphacta</name>
    <name type="common">Microbacterium thermosphactum</name>
    <dbReference type="NCBI Taxonomy" id="2756"/>
    <lineage>
        <taxon>Bacteria</taxon>
        <taxon>Bacillati</taxon>
        <taxon>Bacillota</taxon>
        <taxon>Bacilli</taxon>
        <taxon>Bacillales</taxon>
        <taxon>Listeriaceae</taxon>
        <taxon>Brochothrix</taxon>
    </lineage>
</organism>
<dbReference type="AlphaFoldDB" id="A0A1D2L735"/>
<evidence type="ECO:0000256" key="3">
    <source>
        <dbReference type="ARBA" id="ARBA00022723"/>
    </source>
</evidence>
<feature type="binding site" evidence="10">
    <location>
        <begin position="153"/>
        <end position="156"/>
    </location>
    <ligand>
        <name>substrate</name>
    </ligand>
</feature>
<comment type="function">
    <text evidence="10">Pyrophosphatase that catalyzes the hydrolysis of nucleoside triphosphates to their monophosphate derivatives, with a high preference for the non-canonical purine nucleotides XTP (xanthosine triphosphate), dITP (deoxyinosine triphosphate) and ITP. Seems to function as a house-cleaning enzyme that removes non-canonical purine nucleotides from the nucleotide pool, thus preventing their incorporation into DNA/RNA and avoiding chromosomal lesions.</text>
</comment>
<dbReference type="GO" id="GO:0035870">
    <property type="term" value="F:dITP diphosphatase activity"/>
    <property type="evidence" value="ECO:0007669"/>
    <property type="project" value="UniProtKB-UniRule"/>
</dbReference>
<keyword evidence="7 10" id="KW-0546">Nucleotide metabolism</keyword>
<dbReference type="EMBL" id="OUNC01000002">
    <property type="protein sequence ID" value="SPP26546.1"/>
    <property type="molecule type" value="Genomic_DNA"/>
</dbReference>
<dbReference type="InterPro" id="IPR002637">
    <property type="entry name" value="RdgB/HAM1"/>
</dbReference>
<evidence type="ECO:0000256" key="4">
    <source>
        <dbReference type="ARBA" id="ARBA00022741"/>
    </source>
</evidence>
<dbReference type="CDD" id="cd00515">
    <property type="entry name" value="HAM1"/>
    <property type="match status" value="1"/>
</dbReference>
<keyword evidence="3 10" id="KW-0479">Metal-binding</keyword>
<comment type="cofactor">
    <cofactor evidence="10">
        <name>Mg(2+)</name>
        <dbReference type="ChEBI" id="CHEBI:18420"/>
    </cofactor>
    <text evidence="10">Binds 1 Mg(2+) ion per subunit.</text>
</comment>
<comment type="catalytic activity">
    <reaction evidence="8 10">
        <text>dITP + H2O = dIMP + diphosphate + H(+)</text>
        <dbReference type="Rhea" id="RHEA:28342"/>
        <dbReference type="ChEBI" id="CHEBI:15377"/>
        <dbReference type="ChEBI" id="CHEBI:15378"/>
        <dbReference type="ChEBI" id="CHEBI:33019"/>
        <dbReference type="ChEBI" id="CHEBI:61194"/>
        <dbReference type="ChEBI" id="CHEBI:61382"/>
        <dbReference type="EC" id="3.6.1.66"/>
    </reaction>
</comment>
<dbReference type="OrthoDB" id="9807456at2"/>
<reference evidence="15" key="3">
    <citation type="submission" date="2018-04" db="EMBL/GenBank/DDBJ databases">
        <authorList>
            <person name="Illikoud N."/>
        </authorList>
    </citation>
    <scope>NUCLEOTIDE SEQUENCE [LARGE SCALE GENOMIC DNA]</scope>
</reference>
<dbReference type="EMBL" id="CP023483">
    <property type="protein sequence ID" value="ATF25175.1"/>
    <property type="molecule type" value="Genomic_DNA"/>
</dbReference>
<evidence type="ECO:0000256" key="2">
    <source>
        <dbReference type="ARBA" id="ARBA00011738"/>
    </source>
</evidence>
<comment type="similarity">
    <text evidence="1 10 11">Belongs to the HAM1 NTPase family.</text>
</comment>
<evidence type="ECO:0000256" key="10">
    <source>
        <dbReference type="HAMAP-Rule" id="MF_01405"/>
    </source>
</evidence>
<dbReference type="NCBIfam" id="NF011397">
    <property type="entry name" value="PRK14822.1"/>
    <property type="match status" value="1"/>
</dbReference>
<dbReference type="HAMAP" id="MF_01405">
    <property type="entry name" value="Non_canon_purine_NTPase"/>
    <property type="match status" value="1"/>
</dbReference>
<keyword evidence="14" id="KW-1185">Reference proteome</keyword>
<comment type="catalytic activity">
    <reaction evidence="9 10">
        <text>XTP + H2O = XMP + diphosphate + H(+)</text>
        <dbReference type="Rhea" id="RHEA:28610"/>
        <dbReference type="ChEBI" id="CHEBI:15377"/>
        <dbReference type="ChEBI" id="CHEBI:15378"/>
        <dbReference type="ChEBI" id="CHEBI:33019"/>
        <dbReference type="ChEBI" id="CHEBI:57464"/>
        <dbReference type="ChEBI" id="CHEBI:61314"/>
        <dbReference type="EC" id="3.6.1.66"/>
    </reaction>
</comment>
<reference evidence="12 14" key="1">
    <citation type="submission" date="2017-09" db="EMBL/GenBank/DDBJ databases">
        <title>Complete Genome Sequences of Two Strains of the Meat Spoilage Bacterium Brochothrix thermosphacta Isolated from Ground Chicken.</title>
        <authorList>
            <person name="Paoli G.C."/>
            <person name="Wijey C."/>
            <person name="Chen C.-Y."/>
            <person name="Nguyen L."/>
            <person name="Yan X."/>
            <person name="Irwin P.L."/>
        </authorList>
    </citation>
    <scope>NUCLEOTIDE SEQUENCE [LARGE SCALE GENOMIC DNA]</scope>
    <source>
        <strain evidence="12 14">BI</strain>
    </source>
</reference>
<feature type="binding site" evidence="10">
    <location>
        <begin position="181"/>
        <end position="182"/>
    </location>
    <ligand>
        <name>substrate</name>
    </ligand>
</feature>
<gene>
    <name evidence="13" type="primary">rdgB</name>
    <name evidence="13" type="ORF">BTBSAS_100015</name>
    <name evidence="12" type="ORF">CNY62_01570</name>
</gene>
<dbReference type="GO" id="GO:0046872">
    <property type="term" value="F:metal ion binding"/>
    <property type="evidence" value="ECO:0007669"/>
    <property type="project" value="UniProtKB-KW"/>
</dbReference>
<dbReference type="Proteomes" id="UP000243591">
    <property type="component" value="Chromosome"/>
</dbReference>
<keyword evidence="5 10" id="KW-0378">Hydrolase</keyword>
<dbReference type="KEGG" id="bths:CNY62_01570"/>
<proteinExistence type="inferred from homology"/>
<dbReference type="FunFam" id="3.90.950.10:FF:000001">
    <property type="entry name" value="dITP/XTP pyrophosphatase"/>
    <property type="match status" value="1"/>
</dbReference>
<dbReference type="EC" id="3.6.1.66" evidence="10"/>
<comment type="catalytic activity">
    <reaction evidence="10">
        <text>ITP + H2O = IMP + diphosphate + H(+)</text>
        <dbReference type="Rhea" id="RHEA:29399"/>
        <dbReference type="ChEBI" id="CHEBI:15377"/>
        <dbReference type="ChEBI" id="CHEBI:15378"/>
        <dbReference type="ChEBI" id="CHEBI:33019"/>
        <dbReference type="ChEBI" id="CHEBI:58053"/>
        <dbReference type="ChEBI" id="CHEBI:61402"/>
        <dbReference type="EC" id="3.6.1.66"/>
    </reaction>
</comment>
<dbReference type="PANTHER" id="PTHR11067">
    <property type="entry name" value="INOSINE TRIPHOSPHATE PYROPHOSPHATASE/HAM1 PROTEIN"/>
    <property type="match status" value="1"/>
</dbReference>
<dbReference type="Proteomes" id="UP000270190">
    <property type="component" value="Unassembled WGS sequence"/>
</dbReference>
<accession>A0A1D2L735</accession>
<reference evidence="13" key="2">
    <citation type="submission" date="2018-04" db="EMBL/GenBank/DDBJ databases">
        <authorList>
            <person name="Go L.Y."/>
            <person name="Mitchell J.A."/>
        </authorList>
    </citation>
    <scope>NUCLEOTIDE SEQUENCE</scope>
    <source>
        <strain evidence="13">BSAS1 3</strain>
    </source>
</reference>
<feature type="binding site" evidence="10">
    <location>
        <position position="71"/>
    </location>
    <ligand>
        <name>substrate</name>
    </ligand>
</feature>
<dbReference type="GO" id="GO:0036220">
    <property type="term" value="F:ITP diphosphatase activity"/>
    <property type="evidence" value="ECO:0007669"/>
    <property type="project" value="UniProtKB-UniRule"/>
</dbReference>